<dbReference type="EMBL" id="MN194591">
    <property type="protein sequence ID" value="QED21575.1"/>
    <property type="molecule type" value="Genomic_DNA"/>
</dbReference>
<organismHost>
    <name type="scientific">Phacochoerus aethiopicus</name>
    <name type="common">Warthog</name>
    <dbReference type="NCBI Taxonomy" id="85517"/>
</organismHost>
<organismHost>
    <name type="scientific">Phacochoerus africanus</name>
    <name type="common">Warthog</name>
    <dbReference type="NCBI Taxonomy" id="41426"/>
</organismHost>
<organismHost>
    <name type="scientific">Ornithodoros</name>
    <name type="common">relapsing fever ticks</name>
    <dbReference type="NCBI Taxonomy" id="6937"/>
</organismHost>
<organism evidence="2 3">
    <name type="scientific">African swine fever virus</name>
    <name type="common">ASFV</name>
    <dbReference type="NCBI Taxonomy" id="10497"/>
    <lineage>
        <taxon>Viruses</taxon>
        <taxon>Varidnaviria</taxon>
        <taxon>Bamfordvirae</taxon>
        <taxon>Nucleocytoviricota</taxon>
        <taxon>Pokkesviricetes</taxon>
        <taxon>Asfuvirales</taxon>
        <taxon>Asfarviridae</taxon>
        <taxon>Asfivirus</taxon>
        <taxon>Asfivirus haemorrhagiae</taxon>
    </lineage>
</organism>
<name>A0A5B8XA51_ASF</name>
<dbReference type="InterPro" id="IPR004858">
    <property type="entry name" value="MGF_505"/>
</dbReference>
<dbReference type="Pfam" id="PF03158">
    <property type="entry name" value="DUF249"/>
    <property type="match status" value="1"/>
</dbReference>
<proteinExistence type="inferred from homology"/>
<evidence type="ECO:0000256" key="1">
    <source>
        <dbReference type="ARBA" id="ARBA00005608"/>
    </source>
</evidence>
<gene>
    <name evidence="2" type="primary">MGF_505-1R</name>
    <name evidence="2" type="ORF">ASFV_Kyiv_2016_131_00039</name>
</gene>
<evidence type="ECO:0000313" key="2">
    <source>
        <dbReference type="EMBL" id="QED21575.1"/>
    </source>
</evidence>
<organismHost>
    <name type="scientific">Potamochoerus larvatus</name>
    <name type="common">Bushpig</name>
    <dbReference type="NCBI Taxonomy" id="273792"/>
</organismHost>
<sequence length="548" mass="65016">MFSLQNLCRKTLPNRKLPEFFDEYILQLLGLYWENHGTIQRAGNNCVLIQQHTLIPVNEALRTAASEENYEIVSLLLAWEGNLYYAIIGALEGNRHDLIRKYDDQIKDHHEILPFIDDPVIFHKCHIMRQCFFDCILYQAVKYSKFRVLLYFKHRLEDDLPFTHLLIEKACKDHNYEVIKWIYENLHIYNMIDTFECAIAHKDLHLYCLGYRFIYNRIVPDKYHHLDIRMLSSLQLLHKVAAKGYLDFILETLKYDHNKDNINIILTQAATYNHRKILIYFIPQSTHAQIEQCLLVAIKAKSSRKTLNLLLSHLNLSINLIKKISHYVATYNSTNIIGILSMRRKKKIYLDIILTKFVKKAIFNKFVVRCMDTFSINPERILKIAARINRMMLVKKISEHVWKNHAVRLKYLKHAVHTMKHKDGKNRLMNFIYDRCYYHMQGEEIFSLARFYAIHHAPKLFDVFYDCCILDTIRFKSLLLDCSHIIGKNAHDATNINIVNKYIGNLFVMGVLSKKKSYRTIHPFILNNTCLSLFFLRPKHYSYPRKRL</sequence>
<accession>A0A5B8XA51</accession>
<reference evidence="3" key="1">
    <citation type="submission" date="2019-07" db="EMBL/GenBank/DDBJ databases">
        <title>Complete genome sequence of virulent African swine fever virus isolated from a domestic pig in Ukraine.</title>
        <authorList>
            <person name="Kovalenko G."/>
            <person name="Ducluzeau A.-L."/>
            <person name="Ishchenko L."/>
            <person name="Sushko M."/>
            <person name="Sapachova M."/>
            <person name="Rudova N."/>
            <person name="Solodiankin O."/>
            <person name="Gerilovych A."/>
            <person name="Dagdag R."/>
            <person name="Redlinger M."/>
            <person name="Bezymennyi M."/>
            <person name="Frant M."/>
            <person name="Lange C.E."/>
            <person name="Dubchak I."/>
            <person name="Mezhenskyii A."/>
            <person name="Nychyk S."/>
            <person name="Bortz E."/>
            <person name="Drown D.M."/>
        </authorList>
    </citation>
    <scope>NUCLEOTIDE SEQUENCE [LARGE SCALE GENOMIC DNA]</scope>
</reference>
<organismHost>
    <name type="scientific">Ornithodoros moubata</name>
    <name type="common">Soft tick</name>
    <name type="synonym">Argasid tick</name>
    <dbReference type="NCBI Taxonomy" id="6938"/>
</organismHost>
<comment type="similarity">
    <text evidence="1">Belongs to the asfivirus MGF 505 family.</text>
</comment>
<evidence type="ECO:0000313" key="3">
    <source>
        <dbReference type="Proteomes" id="UP000321214"/>
    </source>
</evidence>
<protein>
    <submittedName>
        <fullName evidence="2">MGF_505-1R</fullName>
    </submittedName>
</protein>
<dbReference type="Proteomes" id="UP000321214">
    <property type="component" value="Segment"/>
</dbReference>
<organismHost>
    <name type="scientific">Sus scrofa</name>
    <name type="common">Pig</name>
    <dbReference type="NCBI Taxonomy" id="9823"/>
</organismHost>